<keyword evidence="2" id="KW-1185">Reference proteome</keyword>
<organism evidence="1 2">
    <name type="scientific">Smallanthus sonchifolius</name>
    <dbReference type="NCBI Taxonomy" id="185202"/>
    <lineage>
        <taxon>Eukaryota</taxon>
        <taxon>Viridiplantae</taxon>
        <taxon>Streptophyta</taxon>
        <taxon>Embryophyta</taxon>
        <taxon>Tracheophyta</taxon>
        <taxon>Spermatophyta</taxon>
        <taxon>Magnoliopsida</taxon>
        <taxon>eudicotyledons</taxon>
        <taxon>Gunneridae</taxon>
        <taxon>Pentapetalae</taxon>
        <taxon>asterids</taxon>
        <taxon>campanulids</taxon>
        <taxon>Asterales</taxon>
        <taxon>Asteraceae</taxon>
        <taxon>Asteroideae</taxon>
        <taxon>Heliantheae alliance</taxon>
        <taxon>Millerieae</taxon>
        <taxon>Smallanthus</taxon>
    </lineage>
</organism>
<name>A0ACB9BX10_9ASTR</name>
<evidence type="ECO:0000313" key="2">
    <source>
        <dbReference type="Proteomes" id="UP001056120"/>
    </source>
</evidence>
<evidence type="ECO:0000313" key="1">
    <source>
        <dbReference type="EMBL" id="KAI3726532.1"/>
    </source>
</evidence>
<gene>
    <name evidence="1" type="ORF">L1987_66330</name>
</gene>
<reference evidence="2" key="1">
    <citation type="journal article" date="2022" name="Mol. Ecol. Resour.">
        <title>The genomes of chicory, endive, great burdock and yacon provide insights into Asteraceae palaeo-polyploidization history and plant inulin production.</title>
        <authorList>
            <person name="Fan W."/>
            <person name="Wang S."/>
            <person name="Wang H."/>
            <person name="Wang A."/>
            <person name="Jiang F."/>
            <person name="Liu H."/>
            <person name="Zhao H."/>
            <person name="Xu D."/>
            <person name="Zhang Y."/>
        </authorList>
    </citation>
    <scope>NUCLEOTIDE SEQUENCE [LARGE SCALE GENOMIC DNA]</scope>
    <source>
        <strain evidence="2">cv. Yunnan</strain>
    </source>
</reference>
<reference evidence="1 2" key="2">
    <citation type="journal article" date="2022" name="Mol. Ecol. Resour.">
        <title>The genomes of chicory, endive, great burdock and yacon provide insights into Asteraceae paleo-polyploidization history and plant inulin production.</title>
        <authorList>
            <person name="Fan W."/>
            <person name="Wang S."/>
            <person name="Wang H."/>
            <person name="Wang A."/>
            <person name="Jiang F."/>
            <person name="Liu H."/>
            <person name="Zhao H."/>
            <person name="Xu D."/>
            <person name="Zhang Y."/>
        </authorList>
    </citation>
    <scope>NUCLEOTIDE SEQUENCE [LARGE SCALE GENOMIC DNA]</scope>
    <source>
        <strain evidence="2">cv. Yunnan</strain>
        <tissue evidence="1">Leaves</tissue>
    </source>
</reference>
<accession>A0ACB9BX10</accession>
<dbReference type="EMBL" id="CM042039">
    <property type="protein sequence ID" value="KAI3726532.1"/>
    <property type="molecule type" value="Genomic_DNA"/>
</dbReference>
<protein>
    <submittedName>
        <fullName evidence="1">Uncharacterized protein</fullName>
    </submittedName>
</protein>
<proteinExistence type="predicted"/>
<dbReference type="Proteomes" id="UP001056120">
    <property type="component" value="Linkage Group LG22"/>
</dbReference>
<comment type="caution">
    <text evidence="1">The sequence shown here is derived from an EMBL/GenBank/DDBJ whole genome shotgun (WGS) entry which is preliminary data.</text>
</comment>
<sequence length="935" mass="103410">MKSSALISEDDLLLKSSIEAGASQEALAKGNKKILGKRKGGNICIQYYRTRRRMKSESFNFPDLSFFDRCNYFQGTLNHEAQIGDSMFSDWLAKNLGSFATTDLVDKSADKCHESVQNDCINGSIREDGLYKLTENVCHLLTDNLMNFFDPGIEPEDDTRMHEGDSDNSSAVTEVEYASLPDSLLSFSDKNYIVCILNTEDTIDNIPNSQLLDHSPENVLENPSFHGDEQDVCHCKDDVESTSISHLDSVQFSEGETICILNTEDPEIPCNDNIFLLTHSSPSVRPQTATDFIDPASSFTPSQMDGPDLSSEFDSANQHVGITLKSVSLDHNPSISDHNNPASDCDLPRFPDIENPVTPCHDSMFLPTHPSPSVRPQIATDSIDPVSSFTQSQMDDLDLSSEFDSANPHVSNALKSASMDHNPSVSDHNNPDSSLPCFPDIENPEITCNDNIFLLIHPSSVRPQTATDSIDPASSFTWSQMDGPDFSLEFDSAHPHVDMTLKSVSMDHNPSISDHNCDNDLPCFPDIEDPEISSPSVRPQTATDSIDPASSFTWSQMDGPDFSLEFDSAHTHVGSTPDSLSLDHNPSISDHNCESDLHCFPDIEDPVISSPSVRSQTATDSFDPTSSFNQSQMVGSHLTSEFDSAIPHVGNTSKSVSMDHNPSISQYNCDSDLPWFPDIEDPEIPSLSVRPQTATDSIDPTASFTPSQMDGPDLTSEFDSAHTHVGSTPDSLSLDHNPSISDHNNSDSDGDLPCFPDIEALILKLDFDYAQESWITNDVKRRKYKHPKRTIKSLEQSSSQRAMSYLGAFAVFYSHHFNYYIKKTEVTIGRSTDDTEVDIDLRKESHSNMISRQQAIIKMETNGTFTLKNIGKGSVLVKGKSIARGQVAALGSSCLIQIRGTDFMFEVNDRYVRWYLDNIIKKPQGKFNTFEWSVG</sequence>